<organism evidence="4 5">
    <name type="scientific">Acer saccharum</name>
    <name type="common">Sugar maple</name>
    <dbReference type="NCBI Taxonomy" id="4024"/>
    <lineage>
        <taxon>Eukaryota</taxon>
        <taxon>Viridiplantae</taxon>
        <taxon>Streptophyta</taxon>
        <taxon>Embryophyta</taxon>
        <taxon>Tracheophyta</taxon>
        <taxon>Spermatophyta</taxon>
        <taxon>Magnoliopsida</taxon>
        <taxon>eudicotyledons</taxon>
        <taxon>Gunneridae</taxon>
        <taxon>Pentapetalae</taxon>
        <taxon>rosids</taxon>
        <taxon>malvids</taxon>
        <taxon>Sapindales</taxon>
        <taxon>Sapindaceae</taxon>
        <taxon>Hippocastanoideae</taxon>
        <taxon>Acereae</taxon>
        <taxon>Acer</taxon>
    </lineage>
</organism>
<dbReference type="InterPro" id="IPR001441">
    <property type="entry name" value="UPP_synth-like"/>
</dbReference>
<dbReference type="InterPro" id="IPR036424">
    <property type="entry name" value="UPP_synth-like_sf"/>
</dbReference>
<evidence type="ECO:0000256" key="2">
    <source>
        <dbReference type="ARBA" id="ARBA00022679"/>
    </source>
</evidence>
<sequence>MKRCGNNTNSTAAHQFSASLSSFVRRSSFHFLSVVPIPNHVAFIMDGNRSYSTKKKLEEGAGHKDGFVSLMYVLNNCYELGIKYNCLHVKLHAPCSSPRADLQPSVPAVLIPTKSVVAAESQPSVPSSSTIPAATESVPTQVPTGPTVTDTTSQPSVSCSAPPTVVRHPMTTRAKNNIHKPL</sequence>
<proteinExistence type="inferred from homology"/>
<dbReference type="GO" id="GO:0016094">
    <property type="term" value="P:polyprenol biosynthetic process"/>
    <property type="evidence" value="ECO:0007669"/>
    <property type="project" value="TreeGrafter"/>
</dbReference>
<evidence type="ECO:0000313" key="5">
    <source>
        <dbReference type="Proteomes" id="UP001168877"/>
    </source>
</evidence>
<dbReference type="GO" id="GO:0045547">
    <property type="term" value="F:ditrans,polycis-polyprenyl diphosphate synthase [(2E,6E)-farnesyl diphosphate specific] activity"/>
    <property type="evidence" value="ECO:0007669"/>
    <property type="project" value="TreeGrafter"/>
</dbReference>
<gene>
    <name evidence="4" type="ORF">LWI29_027229</name>
</gene>
<dbReference type="PANTHER" id="PTHR10291">
    <property type="entry name" value="DEHYDRODOLICHYL DIPHOSPHATE SYNTHASE FAMILY MEMBER"/>
    <property type="match status" value="1"/>
</dbReference>
<reference evidence="4" key="1">
    <citation type="journal article" date="2022" name="Plant J.">
        <title>Strategies of tolerance reflected in two North American maple genomes.</title>
        <authorList>
            <person name="McEvoy S.L."/>
            <person name="Sezen U.U."/>
            <person name="Trouern-Trend A."/>
            <person name="McMahon S.M."/>
            <person name="Schaberg P.G."/>
            <person name="Yang J."/>
            <person name="Wegrzyn J.L."/>
            <person name="Swenson N.G."/>
        </authorList>
    </citation>
    <scope>NUCLEOTIDE SEQUENCE</scope>
    <source>
        <strain evidence="4">NS2018</strain>
    </source>
</reference>
<dbReference type="Gene3D" id="3.40.1180.10">
    <property type="entry name" value="Decaprenyl diphosphate synthase-like"/>
    <property type="match status" value="1"/>
</dbReference>
<feature type="region of interest" description="Disordered" evidence="3">
    <location>
        <begin position="121"/>
        <end position="165"/>
    </location>
</feature>
<dbReference type="Proteomes" id="UP001168877">
    <property type="component" value="Unassembled WGS sequence"/>
</dbReference>
<keyword evidence="2" id="KW-0808">Transferase</keyword>
<dbReference type="AlphaFoldDB" id="A0AA39W6J1"/>
<evidence type="ECO:0000256" key="1">
    <source>
        <dbReference type="ARBA" id="ARBA00005432"/>
    </source>
</evidence>
<reference evidence="4" key="2">
    <citation type="submission" date="2023-06" db="EMBL/GenBank/DDBJ databases">
        <authorList>
            <person name="Swenson N.G."/>
            <person name="Wegrzyn J.L."/>
            <person name="Mcevoy S.L."/>
        </authorList>
    </citation>
    <scope>NUCLEOTIDE SEQUENCE</scope>
    <source>
        <strain evidence="4">NS2018</strain>
        <tissue evidence="4">Leaf</tissue>
    </source>
</reference>
<dbReference type="Pfam" id="PF01255">
    <property type="entry name" value="Prenyltransf"/>
    <property type="match status" value="1"/>
</dbReference>
<dbReference type="EMBL" id="JAUESC010000002">
    <property type="protein sequence ID" value="KAK0605472.1"/>
    <property type="molecule type" value="Genomic_DNA"/>
</dbReference>
<evidence type="ECO:0008006" key="6">
    <source>
        <dbReference type="Google" id="ProtNLM"/>
    </source>
</evidence>
<keyword evidence="5" id="KW-1185">Reference proteome</keyword>
<feature type="compositionally biased region" description="Polar residues" evidence="3">
    <location>
        <begin position="121"/>
        <end position="132"/>
    </location>
</feature>
<evidence type="ECO:0000313" key="4">
    <source>
        <dbReference type="EMBL" id="KAK0605472.1"/>
    </source>
</evidence>
<dbReference type="GO" id="GO:0005783">
    <property type="term" value="C:endoplasmic reticulum"/>
    <property type="evidence" value="ECO:0007669"/>
    <property type="project" value="TreeGrafter"/>
</dbReference>
<name>A0AA39W6J1_ACESA</name>
<comment type="caution">
    <text evidence="4">The sequence shown here is derived from an EMBL/GenBank/DDBJ whole genome shotgun (WGS) entry which is preliminary data.</text>
</comment>
<feature type="compositionally biased region" description="Low complexity" evidence="3">
    <location>
        <begin position="138"/>
        <end position="152"/>
    </location>
</feature>
<protein>
    <recommendedName>
        <fullName evidence="6">Ditrans,polycis-polyprenyl diphosphate synthase ((2E,6E)-farnesyl diphosphate specific)</fullName>
    </recommendedName>
</protein>
<dbReference type="PANTHER" id="PTHR10291:SF43">
    <property type="entry name" value="DEHYDRODOLICHYL DIPHOSPHATE SYNTHASE COMPLEX SUBUNIT DHDDS"/>
    <property type="match status" value="1"/>
</dbReference>
<evidence type="ECO:0000256" key="3">
    <source>
        <dbReference type="SAM" id="MobiDB-lite"/>
    </source>
</evidence>
<dbReference type="SUPFAM" id="SSF64005">
    <property type="entry name" value="Undecaprenyl diphosphate synthase"/>
    <property type="match status" value="1"/>
</dbReference>
<accession>A0AA39W6J1</accession>
<comment type="similarity">
    <text evidence="1">Belongs to the UPP synthase family.</text>
</comment>